<dbReference type="PANTHER" id="PTHR30561:SF9">
    <property type="entry name" value="4-AMINO-4-DEOXY-L-ARABINOSE-PHOSPHOUNDECAPRENOL FLIPPASE SUBUNIT ARNF-RELATED"/>
    <property type="match status" value="1"/>
</dbReference>
<dbReference type="EMBL" id="JACQCQ010000013">
    <property type="protein sequence ID" value="MBI3627800.1"/>
    <property type="molecule type" value="Genomic_DNA"/>
</dbReference>
<dbReference type="InterPro" id="IPR045324">
    <property type="entry name" value="Small_multidrug_res"/>
</dbReference>
<comment type="subcellular location">
    <subcellularLocation>
        <location evidence="1 6">Cell membrane</location>
        <topology evidence="1 6">Multi-pass membrane protein</topology>
    </subcellularLocation>
</comment>
<comment type="similarity">
    <text evidence="6">Belongs to the drug/metabolite transporter (DMT) superfamily. Small multidrug resistance (SMR) (TC 2.A.7.1) family.</text>
</comment>
<evidence type="ECO:0000256" key="1">
    <source>
        <dbReference type="ARBA" id="ARBA00004651"/>
    </source>
</evidence>
<evidence type="ECO:0000256" key="2">
    <source>
        <dbReference type="ARBA" id="ARBA00022475"/>
    </source>
</evidence>
<evidence type="ECO:0000256" key="3">
    <source>
        <dbReference type="ARBA" id="ARBA00022692"/>
    </source>
</evidence>
<dbReference type="GO" id="GO:0005886">
    <property type="term" value="C:plasma membrane"/>
    <property type="evidence" value="ECO:0007669"/>
    <property type="project" value="UniProtKB-SubCell"/>
</dbReference>
<evidence type="ECO:0000256" key="4">
    <source>
        <dbReference type="ARBA" id="ARBA00022989"/>
    </source>
</evidence>
<protein>
    <recommendedName>
        <fullName evidence="10">EamA domain-containing protein</fullName>
    </recommendedName>
</protein>
<evidence type="ECO:0000256" key="7">
    <source>
        <dbReference type="SAM" id="Phobius"/>
    </source>
</evidence>
<evidence type="ECO:0000256" key="6">
    <source>
        <dbReference type="RuleBase" id="RU003942"/>
    </source>
</evidence>
<proteinExistence type="inferred from homology"/>
<gene>
    <name evidence="8" type="ORF">HY220_03625</name>
</gene>
<comment type="caution">
    <text evidence="8">The sequence shown here is derived from an EMBL/GenBank/DDBJ whole genome shotgun (WGS) entry which is preliminary data.</text>
</comment>
<dbReference type="GO" id="GO:0022857">
    <property type="term" value="F:transmembrane transporter activity"/>
    <property type="evidence" value="ECO:0007669"/>
    <property type="project" value="InterPro"/>
</dbReference>
<feature type="transmembrane region" description="Helical" evidence="7">
    <location>
        <begin position="88"/>
        <end position="106"/>
    </location>
</feature>
<dbReference type="PANTHER" id="PTHR30561">
    <property type="entry name" value="SMR FAMILY PROTON-DEPENDENT DRUG EFFLUX TRANSPORTER SUGE"/>
    <property type="match status" value="1"/>
</dbReference>
<dbReference type="SUPFAM" id="SSF103481">
    <property type="entry name" value="Multidrug resistance efflux transporter EmrE"/>
    <property type="match status" value="1"/>
</dbReference>
<name>A0A9D6LUC9_9BACT</name>
<evidence type="ECO:0000256" key="5">
    <source>
        <dbReference type="ARBA" id="ARBA00023136"/>
    </source>
</evidence>
<feature type="transmembrane region" description="Helical" evidence="7">
    <location>
        <begin position="65"/>
        <end position="82"/>
    </location>
</feature>
<evidence type="ECO:0000313" key="8">
    <source>
        <dbReference type="EMBL" id="MBI3627800.1"/>
    </source>
</evidence>
<keyword evidence="5 7" id="KW-0472">Membrane</keyword>
<dbReference type="Gene3D" id="1.10.3730.20">
    <property type="match status" value="1"/>
</dbReference>
<dbReference type="AlphaFoldDB" id="A0A9D6LUC9"/>
<organism evidence="8 9">
    <name type="scientific">Candidatus Sungiibacteriota bacterium</name>
    <dbReference type="NCBI Taxonomy" id="2750080"/>
    <lineage>
        <taxon>Bacteria</taxon>
        <taxon>Candidatus Sungiibacteriota</taxon>
    </lineage>
</organism>
<dbReference type="InterPro" id="IPR037185">
    <property type="entry name" value="EmrE-like"/>
</dbReference>
<dbReference type="InterPro" id="IPR000390">
    <property type="entry name" value="Small_drug/metabolite_transptr"/>
</dbReference>
<sequence length="109" mass="12540">MRLLYLNLLLISAAAVSITGDIFSKTWTLHKSFWFFIGALIAYNISSIIWLFFLKDLRLSIAIPWWQAMVAVPAILAGIIYFRERLSIWDILAIVFIVIGVLILNFRHA</sequence>
<accession>A0A9D6LUC9</accession>
<dbReference type="Pfam" id="PF00893">
    <property type="entry name" value="Multi_Drug_Res"/>
    <property type="match status" value="1"/>
</dbReference>
<keyword evidence="4 7" id="KW-1133">Transmembrane helix</keyword>
<keyword evidence="3 6" id="KW-0812">Transmembrane</keyword>
<evidence type="ECO:0008006" key="10">
    <source>
        <dbReference type="Google" id="ProtNLM"/>
    </source>
</evidence>
<feature type="transmembrane region" description="Helical" evidence="7">
    <location>
        <begin position="33"/>
        <end position="53"/>
    </location>
</feature>
<evidence type="ECO:0000313" key="9">
    <source>
        <dbReference type="Proteomes" id="UP000808388"/>
    </source>
</evidence>
<keyword evidence="2" id="KW-1003">Cell membrane</keyword>
<reference evidence="8" key="1">
    <citation type="submission" date="2020-07" db="EMBL/GenBank/DDBJ databases">
        <title>Huge and variable diversity of episymbiotic CPR bacteria and DPANN archaea in groundwater ecosystems.</title>
        <authorList>
            <person name="He C.Y."/>
            <person name="Keren R."/>
            <person name="Whittaker M."/>
            <person name="Farag I.F."/>
            <person name="Doudna J."/>
            <person name="Cate J.H.D."/>
            <person name="Banfield J.F."/>
        </authorList>
    </citation>
    <scope>NUCLEOTIDE SEQUENCE</scope>
    <source>
        <strain evidence="8">NC_groundwater_972_Pr1_S-0.2um_49_27</strain>
    </source>
</reference>
<dbReference type="Proteomes" id="UP000808388">
    <property type="component" value="Unassembled WGS sequence"/>
</dbReference>